<accession>A0A8S5VL00</accession>
<proteinExistence type="predicted"/>
<evidence type="ECO:0000313" key="1">
    <source>
        <dbReference type="EMBL" id="DAG91115.1"/>
    </source>
</evidence>
<sequence>MYSYFLLVIQSRVFFHFAWIFMAEERIYFYVRWGNGHIRTGPRYL</sequence>
<name>A0A8S5VL00_9CAUD</name>
<reference evidence="1" key="1">
    <citation type="journal article" date="2021" name="Proc. Natl. Acad. Sci. U.S.A.">
        <title>A Catalog of Tens of Thousands of Viruses from Human Metagenomes Reveals Hidden Associations with Chronic Diseases.</title>
        <authorList>
            <person name="Tisza M.J."/>
            <person name="Buck C.B."/>
        </authorList>
    </citation>
    <scope>NUCLEOTIDE SEQUENCE</scope>
    <source>
        <strain evidence="1">Ctxg113</strain>
    </source>
</reference>
<protein>
    <submittedName>
        <fullName evidence="1">Uncharacterized protein</fullName>
    </submittedName>
</protein>
<dbReference type="EMBL" id="BK035285">
    <property type="protein sequence ID" value="DAG91115.1"/>
    <property type="molecule type" value="Genomic_DNA"/>
</dbReference>
<organism evidence="1">
    <name type="scientific">Ackermannviridae sp</name>
    <dbReference type="NCBI Taxonomy" id="2831612"/>
    <lineage>
        <taxon>Viruses</taxon>
        <taxon>Duplodnaviria</taxon>
        <taxon>Heunggongvirae</taxon>
        <taxon>Uroviricota</taxon>
        <taxon>Caudoviricetes</taxon>
        <taxon>Pantevenvirales</taxon>
        <taxon>Ackermannviridae</taxon>
    </lineage>
</organism>